<dbReference type="InterPro" id="IPR017853">
    <property type="entry name" value="GH"/>
</dbReference>
<dbReference type="InterPro" id="IPR029018">
    <property type="entry name" value="Hex-like_dom2"/>
</dbReference>
<dbReference type="CDD" id="cd06563">
    <property type="entry name" value="GH20_chitobiase-like"/>
    <property type="match status" value="1"/>
</dbReference>
<dbReference type="Proteomes" id="UP000247973">
    <property type="component" value="Unassembled WGS sequence"/>
</dbReference>
<dbReference type="EMBL" id="QICL01000019">
    <property type="protein sequence ID" value="PXV62490.1"/>
    <property type="molecule type" value="Genomic_DNA"/>
</dbReference>
<protein>
    <recommendedName>
        <fullName evidence="3">beta-N-acetylhexosaminidase</fullName>
        <ecNumber evidence="3">3.2.1.52</ecNumber>
    </recommendedName>
</protein>
<feature type="chain" id="PRO_5015864427" description="beta-N-acetylhexosaminidase" evidence="7">
    <location>
        <begin position="24"/>
        <end position="761"/>
    </location>
</feature>
<dbReference type="InterPro" id="IPR025705">
    <property type="entry name" value="Beta_hexosaminidase_sua/sub"/>
</dbReference>
<dbReference type="PRINTS" id="PR00738">
    <property type="entry name" value="GLHYDRLASE20"/>
</dbReference>
<feature type="active site" description="Proton donor" evidence="6">
    <location>
        <position position="348"/>
    </location>
</feature>
<comment type="catalytic activity">
    <reaction evidence="1">
        <text>Hydrolysis of terminal non-reducing N-acetyl-D-hexosamine residues in N-acetyl-beta-D-hexosaminides.</text>
        <dbReference type="EC" id="3.2.1.52"/>
    </reaction>
</comment>
<proteinExistence type="inferred from homology"/>
<dbReference type="AlphaFoldDB" id="A0A2V3PN79"/>
<dbReference type="SUPFAM" id="SSF55545">
    <property type="entry name" value="beta-N-acetylhexosaminidase-like domain"/>
    <property type="match status" value="1"/>
</dbReference>
<gene>
    <name evidence="9" type="ORF">CLV62_11932</name>
</gene>
<dbReference type="OrthoDB" id="1090159at2"/>
<evidence type="ECO:0000256" key="5">
    <source>
        <dbReference type="ARBA" id="ARBA00023295"/>
    </source>
</evidence>
<dbReference type="GO" id="GO:0030203">
    <property type="term" value="P:glycosaminoglycan metabolic process"/>
    <property type="evidence" value="ECO:0007669"/>
    <property type="project" value="TreeGrafter"/>
</dbReference>
<dbReference type="Gene3D" id="3.90.182.10">
    <property type="entry name" value="Toxin - Anthrax Protective Antigen,domain 1"/>
    <property type="match status" value="1"/>
</dbReference>
<dbReference type="Pfam" id="PF13290">
    <property type="entry name" value="CHB_HEX_C_1"/>
    <property type="match status" value="1"/>
</dbReference>
<name>A0A2V3PN79_9BACT</name>
<dbReference type="InterPro" id="IPR011658">
    <property type="entry name" value="PA14_dom"/>
</dbReference>
<sequence>MKKLFVLLFLLCAIFLCAQNSKAQELPLIPYPSNIQTGSGSFAINGNTKIVVADMSKFNNEATYLQSLLKSAIGKDVFIAKSGTKNVIEIKYNSQLEKAEAYTLEVTPDKITISASNGHGAFNALQTIRQLLPPTIETVGNNTLTSVSIPSLKIEDSPAFSWRGMHLDVSRHFFTLDYLKKHIDRLALYKFNKFHLHLTDDQGWRLEIKKYPKLTNEGAWRTFNNQDSACMKKAVENPNFKIDPRFIHEKDGKTVYGGFYTQEEMKDLIAYAQSKHIEIIPEIDVPGHMMAAINSYPYLIEGQKSEWGELFSTPVCPCKEEAYTFTKDVLQEVIDLFPSKYIHIGADEVDKKSWSNSELCKEFMKANGLEDVDKLQSHFVHEMQEFVESHGKKIIAWDEILEGGTNPNVTIMYWRGWVKDAPKKAVLGNSEVIMTPTNPLYFDYVNNNISVNNVYHMEVIPADVPADKAHLIQGAQANLWTEMIPTEQQAEFQMYPRMIALAERTWTNNTGRFDEFSQRLLKQYPRLDALGINYRLPDIEGFAQENVFIGSTDFMVNSPLPDMTIHYTLDGDIPTVDSPKLSQPISISQPTLLKMALFSSGGVRGEIYSLNFRPTTLSKAVIVENTNAGLRCDFFNKFYKNTKEIVGTPDETFVVPNIQAPKETNSFGLKFNGYINVPETGIYSFFFNCDDGGVLYIAGETVVDNDGQHSAIMKSGQVALEKGLQPFQLDFLEGGGGYTLKLQYSFNGGAVQEIPDSWFKH</sequence>
<evidence type="ECO:0000256" key="1">
    <source>
        <dbReference type="ARBA" id="ARBA00001231"/>
    </source>
</evidence>
<evidence type="ECO:0000256" key="3">
    <source>
        <dbReference type="ARBA" id="ARBA00012663"/>
    </source>
</evidence>
<dbReference type="GO" id="GO:0016020">
    <property type="term" value="C:membrane"/>
    <property type="evidence" value="ECO:0007669"/>
    <property type="project" value="TreeGrafter"/>
</dbReference>
<dbReference type="RefSeq" id="WP_110311402.1">
    <property type="nucleotide sequence ID" value="NZ_QICL01000019.1"/>
</dbReference>
<evidence type="ECO:0000313" key="10">
    <source>
        <dbReference type="Proteomes" id="UP000247973"/>
    </source>
</evidence>
<keyword evidence="10" id="KW-1185">Reference proteome</keyword>
<keyword evidence="5" id="KW-0326">Glycosidase</keyword>
<feature type="domain" description="PA14" evidence="8">
    <location>
        <begin position="625"/>
        <end position="758"/>
    </location>
</feature>
<dbReference type="PROSITE" id="PS51820">
    <property type="entry name" value="PA14"/>
    <property type="match status" value="1"/>
</dbReference>
<dbReference type="Pfam" id="PF02838">
    <property type="entry name" value="Glyco_hydro_20b"/>
    <property type="match status" value="1"/>
</dbReference>
<accession>A0A2V3PN79</accession>
<dbReference type="GO" id="GO:0005975">
    <property type="term" value="P:carbohydrate metabolic process"/>
    <property type="evidence" value="ECO:0007669"/>
    <property type="project" value="InterPro"/>
</dbReference>
<dbReference type="InterPro" id="IPR015883">
    <property type="entry name" value="Glyco_hydro_20_cat"/>
</dbReference>
<feature type="signal peptide" evidence="7">
    <location>
        <begin position="1"/>
        <end position="23"/>
    </location>
</feature>
<dbReference type="Gene3D" id="3.20.20.80">
    <property type="entry name" value="Glycosidases"/>
    <property type="match status" value="1"/>
</dbReference>
<evidence type="ECO:0000259" key="8">
    <source>
        <dbReference type="PROSITE" id="PS51820"/>
    </source>
</evidence>
<dbReference type="Gene3D" id="3.30.379.10">
    <property type="entry name" value="Chitobiase/beta-hexosaminidase domain 2-like"/>
    <property type="match status" value="1"/>
</dbReference>
<dbReference type="InterPro" id="IPR015882">
    <property type="entry name" value="HEX_bac_N"/>
</dbReference>
<keyword evidence="4" id="KW-0378">Hydrolase</keyword>
<dbReference type="SMART" id="SM00758">
    <property type="entry name" value="PA14"/>
    <property type="match status" value="1"/>
</dbReference>
<reference evidence="9 10" key="1">
    <citation type="submission" date="2018-03" db="EMBL/GenBank/DDBJ databases">
        <title>Genomic Encyclopedia of Archaeal and Bacterial Type Strains, Phase II (KMG-II): from individual species to whole genera.</title>
        <authorList>
            <person name="Goeker M."/>
        </authorList>
    </citation>
    <scope>NUCLEOTIDE SEQUENCE [LARGE SCALE GENOMIC DNA]</scope>
    <source>
        <strain evidence="9 10">DSM 100214</strain>
    </source>
</reference>
<evidence type="ECO:0000313" key="9">
    <source>
        <dbReference type="EMBL" id="PXV62490.1"/>
    </source>
</evidence>
<dbReference type="Pfam" id="PF07691">
    <property type="entry name" value="PA14"/>
    <property type="match status" value="1"/>
</dbReference>
<dbReference type="PANTHER" id="PTHR22600:SF57">
    <property type="entry name" value="BETA-N-ACETYLHEXOSAMINIDASE"/>
    <property type="match status" value="1"/>
</dbReference>
<comment type="similarity">
    <text evidence="2">Belongs to the glycosyl hydrolase 20 family.</text>
</comment>
<comment type="caution">
    <text evidence="9">The sequence shown here is derived from an EMBL/GenBank/DDBJ whole genome shotgun (WGS) entry which is preliminary data.</text>
</comment>
<keyword evidence="7" id="KW-0732">Signal</keyword>
<dbReference type="SUPFAM" id="SSF56988">
    <property type="entry name" value="Anthrax protective antigen"/>
    <property type="match status" value="1"/>
</dbReference>
<dbReference type="InterPro" id="IPR059177">
    <property type="entry name" value="GH29D-like_dom"/>
</dbReference>
<dbReference type="GO" id="GO:0004563">
    <property type="term" value="F:beta-N-acetylhexosaminidase activity"/>
    <property type="evidence" value="ECO:0007669"/>
    <property type="project" value="UniProtKB-EC"/>
</dbReference>
<dbReference type="InterPro" id="IPR037524">
    <property type="entry name" value="PA14/GLEYA"/>
</dbReference>
<organism evidence="9 10">
    <name type="scientific">Dysgonomonas alginatilytica</name>
    <dbReference type="NCBI Taxonomy" id="1605892"/>
    <lineage>
        <taxon>Bacteria</taxon>
        <taxon>Pseudomonadati</taxon>
        <taxon>Bacteroidota</taxon>
        <taxon>Bacteroidia</taxon>
        <taxon>Bacteroidales</taxon>
        <taxon>Dysgonomonadaceae</taxon>
        <taxon>Dysgonomonas</taxon>
    </lineage>
</organism>
<dbReference type="EC" id="3.2.1.52" evidence="3"/>
<dbReference type="Pfam" id="PF00728">
    <property type="entry name" value="Glyco_hydro_20"/>
    <property type="match status" value="1"/>
</dbReference>
<dbReference type="SUPFAM" id="SSF51445">
    <property type="entry name" value="(Trans)glycosidases"/>
    <property type="match status" value="1"/>
</dbReference>
<evidence type="ECO:0000256" key="2">
    <source>
        <dbReference type="ARBA" id="ARBA00006285"/>
    </source>
</evidence>
<dbReference type="PANTHER" id="PTHR22600">
    <property type="entry name" value="BETA-HEXOSAMINIDASE"/>
    <property type="match status" value="1"/>
</dbReference>
<evidence type="ECO:0000256" key="6">
    <source>
        <dbReference type="PIRSR" id="PIRSR625705-1"/>
    </source>
</evidence>
<evidence type="ECO:0000256" key="7">
    <source>
        <dbReference type="SAM" id="SignalP"/>
    </source>
</evidence>
<evidence type="ECO:0000256" key="4">
    <source>
        <dbReference type="ARBA" id="ARBA00022801"/>
    </source>
</evidence>